<dbReference type="OMA" id="RYNRLRI"/>
<evidence type="ECO:0000256" key="5">
    <source>
        <dbReference type="ARBA" id="ARBA00022837"/>
    </source>
</evidence>
<dbReference type="GO" id="GO:0016020">
    <property type="term" value="C:membrane"/>
    <property type="evidence" value="ECO:0007669"/>
    <property type="project" value="UniProtKB-SubCell"/>
</dbReference>
<dbReference type="AlphaFoldDB" id="A0A803LU52"/>
<organism evidence="11 12">
    <name type="scientific">Chenopodium quinoa</name>
    <name type="common">Quinoa</name>
    <dbReference type="NCBI Taxonomy" id="63459"/>
    <lineage>
        <taxon>Eukaryota</taxon>
        <taxon>Viridiplantae</taxon>
        <taxon>Streptophyta</taxon>
        <taxon>Embryophyta</taxon>
        <taxon>Tracheophyta</taxon>
        <taxon>Spermatophyta</taxon>
        <taxon>Magnoliopsida</taxon>
        <taxon>eudicotyledons</taxon>
        <taxon>Gunneridae</taxon>
        <taxon>Pentapetalae</taxon>
        <taxon>Caryophyllales</taxon>
        <taxon>Chenopodiaceae</taxon>
        <taxon>Chenopodioideae</taxon>
        <taxon>Atripliceae</taxon>
        <taxon>Chenopodium</taxon>
    </lineage>
</organism>
<dbReference type="EnsemblPlants" id="AUR62018746-RA">
    <property type="protein sequence ID" value="AUR62018746-RA:cds"/>
    <property type="gene ID" value="AUR62018746"/>
</dbReference>
<dbReference type="OrthoDB" id="67700at2759"/>
<evidence type="ECO:0000256" key="6">
    <source>
        <dbReference type="ARBA" id="ARBA00022989"/>
    </source>
</evidence>
<dbReference type="RefSeq" id="XP_021765503.1">
    <property type="nucleotide sequence ID" value="XM_021909811.1"/>
</dbReference>
<feature type="domain" description="C2" evidence="10">
    <location>
        <begin position="341"/>
        <end position="468"/>
    </location>
</feature>
<evidence type="ECO:0000256" key="4">
    <source>
        <dbReference type="ARBA" id="ARBA00022737"/>
    </source>
</evidence>
<evidence type="ECO:0000256" key="3">
    <source>
        <dbReference type="ARBA" id="ARBA00022692"/>
    </source>
</evidence>
<evidence type="ECO:0000256" key="2">
    <source>
        <dbReference type="ARBA" id="ARBA00007923"/>
    </source>
</evidence>
<dbReference type="InterPro" id="IPR047257">
    <property type="entry name" value="C2B_MCTP_PRT_plant"/>
</dbReference>
<name>A0A803LU52_CHEQI</name>
<keyword evidence="7 9" id="KW-0472">Membrane</keyword>
<dbReference type="Proteomes" id="UP000596660">
    <property type="component" value="Unplaced"/>
</dbReference>
<dbReference type="CDD" id="cd08379">
    <property type="entry name" value="C2D_MCTP_PRT_plant"/>
    <property type="match status" value="1"/>
</dbReference>
<dbReference type="SMR" id="A0A803LU52"/>
<feature type="domain" description="C2" evidence="10">
    <location>
        <begin position="28"/>
        <end position="149"/>
    </location>
</feature>
<keyword evidence="12" id="KW-1185">Reference proteome</keyword>
<dbReference type="KEGG" id="cqi:110730030"/>
<keyword evidence="3 9" id="KW-0812">Transmembrane</keyword>
<dbReference type="InterPro" id="IPR013583">
    <property type="entry name" value="MCTP_C"/>
</dbReference>
<dbReference type="Pfam" id="PF08372">
    <property type="entry name" value="PRT_C"/>
    <property type="match status" value="1"/>
</dbReference>
<dbReference type="Pfam" id="PF00168">
    <property type="entry name" value="C2"/>
    <property type="match status" value="3"/>
</dbReference>
<gene>
    <name evidence="11" type="primary">LOC110730030</name>
</gene>
<dbReference type="PANTHER" id="PTHR31425:SF50">
    <property type="entry name" value="FT-INTERACTING PROTEIN 3-RELATED"/>
    <property type="match status" value="1"/>
</dbReference>
<evidence type="ECO:0000256" key="8">
    <source>
        <dbReference type="SAM" id="MobiDB-lite"/>
    </source>
</evidence>
<dbReference type="SUPFAM" id="SSF49562">
    <property type="entry name" value="C2 domain (Calcium/lipid-binding domain, CaLB)"/>
    <property type="match status" value="3"/>
</dbReference>
<comment type="subcellular location">
    <subcellularLocation>
        <location evidence="1">Membrane</location>
        <topology evidence="1">Multi-pass membrane protein</topology>
    </subcellularLocation>
</comment>
<protein>
    <recommendedName>
        <fullName evidence="10">C2 domain-containing protein</fullName>
    </recommendedName>
</protein>
<feature type="compositionally biased region" description="Polar residues" evidence="8">
    <location>
        <begin position="21"/>
        <end position="31"/>
    </location>
</feature>
<dbReference type="SMART" id="SM00239">
    <property type="entry name" value="C2"/>
    <property type="match status" value="3"/>
</dbReference>
<dbReference type="InterPro" id="IPR047259">
    <property type="entry name" value="QUIRKY-like"/>
</dbReference>
<keyword evidence="5" id="KW-0106">Calcium</keyword>
<feature type="region of interest" description="Disordered" evidence="8">
    <location>
        <begin position="1"/>
        <end position="31"/>
    </location>
</feature>
<reference evidence="11" key="1">
    <citation type="journal article" date="2017" name="Nature">
        <title>The genome of Chenopodium quinoa.</title>
        <authorList>
            <person name="Jarvis D.E."/>
            <person name="Ho Y.S."/>
            <person name="Lightfoot D.J."/>
            <person name="Schmoeckel S.M."/>
            <person name="Li B."/>
            <person name="Borm T.J.A."/>
            <person name="Ohyanagi H."/>
            <person name="Mineta K."/>
            <person name="Michell C.T."/>
            <person name="Saber N."/>
            <person name="Kharbatia N.M."/>
            <person name="Rupper R.R."/>
            <person name="Sharp A.R."/>
            <person name="Dally N."/>
            <person name="Boughton B.A."/>
            <person name="Woo Y.H."/>
            <person name="Gao G."/>
            <person name="Schijlen E.G.W.M."/>
            <person name="Guo X."/>
            <person name="Momin A.A."/>
            <person name="Negrao S."/>
            <person name="Al-Babili S."/>
            <person name="Gehring C."/>
            <person name="Roessner U."/>
            <person name="Jung C."/>
            <person name="Murphy K."/>
            <person name="Arold S.T."/>
            <person name="Gojobori T."/>
            <person name="van der Linden C.G."/>
            <person name="van Loo E.N."/>
            <person name="Jellen E.N."/>
            <person name="Maughan P.J."/>
            <person name="Tester M."/>
        </authorList>
    </citation>
    <scope>NUCLEOTIDE SEQUENCE [LARGE SCALE GENOMIC DNA]</scope>
    <source>
        <strain evidence="11">cv. PI 614886</strain>
    </source>
</reference>
<dbReference type="InterPro" id="IPR047255">
    <property type="entry name" value="C2D_MCTP_PRT_plant"/>
</dbReference>
<dbReference type="GeneID" id="110730030"/>
<reference evidence="11" key="2">
    <citation type="submission" date="2021-03" db="UniProtKB">
        <authorList>
            <consortium name="EnsemblPlants"/>
        </authorList>
    </citation>
    <scope>IDENTIFICATION</scope>
</reference>
<feature type="domain" description="C2" evidence="10">
    <location>
        <begin position="190"/>
        <end position="311"/>
    </location>
</feature>
<dbReference type="PROSITE" id="PS50004">
    <property type="entry name" value="C2"/>
    <property type="match status" value="3"/>
</dbReference>
<dbReference type="InterPro" id="IPR035892">
    <property type="entry name" value="C2_domain_sf"/>
</dbReference>
<feature type="transmembrane region" description="Helical" evidence="9">
    <location>
        <begin position="598"/>
        <end position="625"/>
    </location>
</feature>
<evidence type="ECO:0000259" key="10">
    <source>
        <dbReference type="PROSITE" id="PS50004"/>
    </source>
</evidence>
<dbReference type="FunFam" id="2.60.40.150:FF:000090">
    <property type="entry name" value="C2 domain-containing protein"/>
    <property type="match status" value="1"/>
</dbReference>
<evidence type="ECO:0000313" key="11">
    <source>
        <dbReference type="EnsemblPlants" id="AUR62018746-RA:cds"/>
    </source>
</evidence>
<dbReference type="Gramene" id="AUR62018746-RA">
    <property type="protein sequence ID" value="AUR62018746-RA:cds"/>
    <property type="gene ID" value="AUR62018746"/>
</dbReference>
<comment type="similarity">
    <text evidence="2">Belongs to the MCTP family.</text>
</comment>
<keyword evidence="6 9" id="KW-1133">Transmembrane helix</keyword>
<evidence type="ECO:0000313" key="12">
    <source>
        <dbReference type="Proteomes" id="UP000596660"/>
    </source>
</evidence>
<accession>A0A803LU52</accession>
<proteinExistence type="inferred from homology"/>
<keyword evidence="4" id="KW-0677">Repeat</keyword>
<evidence type="ECO:0000256" key="9">
    <source>
        <dbReference type="SAM" id="Phobius"/>
    </source>
</evidence>
<feature type="transmembrane region" description="Helical" evidence="9">
    <location>
        <begin position="713"/>
        <end position="743"/>
    </location>
</feature>
<dbReference type="CDD" id="cd08378">
    <property type="entry name" value="C2B_MCTP_PRT_plant"/>
    <property type="match status" value="1"/>
</dbReference>
<sequence>MSNKHNQQVNPPPPMEELSPKKTSPNIPSTKKSMASAFSLVEPMEFLYIRIVKGKDPCELENDTETYKTYVEVRIGNYRAITKTVEKTANPEWNQVFAFSKERIHTFFVEILMKKKDKEGEGVKGRLIFDVKEAPQRVPPDSPLAPQWFILEDLGGVCVKEELMVAVWMGTQADEAFTEAWNLNAAGVSYEDVVNTKAKVYMSPKLWYLRVNVIQAQNLEIANKNKKADVFVKAVFGDAMARTKFSTSKNVLNPLWNEDLMFVAAEPFEHLLVLTVVTKVENNEEGVGKCVIHLGKLERRLGSKPVDARWYSLDRPGENCKIQLRASLDGGYHVLDETARHSSDTRPTVRQLWKQEIGVLELGILNATGLPQMKMKSGQQGRTDAYCVAKYGQKWVRTRTIINSSSPQWNEQYTWLVYDPCTVITIGVFDNCQFQGLDNAKGSRDSRIGKIRIRLSTLEVDRIYTYSYPLLVLEPQGLKKMGELQLAIRFNCTSYINLLQGYAQPFLPKMHYTHPLSLYQQECLRHQATKLVSLRLGRSEPPLRKEIVEDMLDYDSRNWSQRKTAANCQRIKAALFSLGYVFEYVESVSSWKRPFLSVLVHLLLIFLVFYPQLIFPAICFNFGVIGMMKYQSRPRNPPHMDPQLSSVHRLSKEDLDEEFDGIPTTCKNNDSLKYRYNRLRIFAGQLQVLLGDIATQLERVLSLFSWRDPRATALFVGFCMISGIVLIFIPVRLLFILFIVYVLRPLKLRSKQPSVPVNFFRRLPAKADSLL</sequence>
<dbReference type="Gene3D" id="2.60.40.150">
    <property type="entry name" value="C2 domain"/>
    <property type="match status" value="3"/>
</dbReference>
<evidence type="ECO:0000256" key="1">
    <source>
        <dbReference type="ARBA" id="ARBA00004141"/>
    </source>
</evidence>
<dbReference type="PANTHER" id="PTHR31425">
    <property type="entry name" value="PHOSPHORIBOSYLANTHRANILATE TRANSFERASE ISOFORM 1"/>
    <property type="match status" value="1"/>
</dbReference>
<dbReference type="InterPro" id="IPR000008">
    <property type="entry name" value="C2_dom"/>
</dbReference>
<evidence type="ECO:0000256" key="7">
    <source>
        <dbReference type="ARBA" id="ARBA00023136"/>
    </source>
</evidence>